<protein>
    <submittedName>
        <fullName evidence="1">Uncharacterized protein</fullName>
    </submittedName>
</protein>
<reference evidence="1" key="1">
    <citation type="submission" date="2014-11" db="EMBL/GenBank/DDBJ databases">
        <authorList>
            <person name="Amaro Gonzalez C."/>
        </authorList>
    </citation>
    <scope>NUCLEOTIDE SEQUENCE</scope>
</reference>
<proteinExistence type="predicted"/>
<reference evidence="1" key="2">
    <citation type="journal article" date="2015" name="Fish Shellfish Immunol.">
        <title>Early steps in the European eel (Anguilla anguilla)-Vibrio vulnificus interaction in the gills: Role of the RtxA13 toxin.</title>
        <authorList>
            <person name="Callol A."/>
            <person name="Pajuelo D."/>
            <person name="Ebbesson L."/>
            <person name="Teles M."/>
            <person name="MacKenzie S."/>
            <person name="Amaro C."/>
        </authorList>
    </citation>
    <scope>NUCLEOTIDE SEQUENCE</scope>
</reference>
<name>A0A0E9WMF6_ANGAN</name>
<organism evidence="1">
    <name type="scientific">Anguilla anguilla</name>
    <name type="common">European freshwater eel</name>
    <name type="synonym">Muraena anguilla</name>
    <dbReference type="NCBI Taxonomy" id="7936"/>
    <lineage>
        <taxon>Eukaryota</taxon>
        <taxon>Metazoa</taxon>
        <taxon>Chordata</taxon>
        <taxon>Craniata</taxon>
        <taxon>Vertebrata</taxon>
        <taxon>Euteleostomi</taxon>
        <taxon>Actinopterygii</taxon>
        <taxon>Neopterygii</taxon>
        <taxon>Teleostei</taxon>
        <taxon>Anguilliformes</taxon>
        <taxon>Anguillidae</taxon>
        <taxon>Anguilla</taxon>
    </lineage>
</organism>
<dbReference type="AlphaFoldDB" id="A0A0E9WMF6"/>
<sequence>MMRYINESPDDEFTFILHVQLEKELLGNGIVFFCSVSTMEHDMLHFNRNDNKKNFTRKQTSFHTSVGHFNKGKFLKIMQRA</sequence>
<evidence type="ECO:0000313" key="1">
    <source>
        <dbReference type="EMBL" id="JAH91584.1"/>
    </source>
</evidence>
<dbReference type="EMBL" id="GBXM01016993">
    <property type="protein sequence ID" value="JAH91584.1"/>
    <property type="molecule type" value="Transcribed_RNA"/>
</dbReference>
<accession>A0A0E9WMF6</accession>